<evidence type="ECO:0008006" key="2">
    <source>
        <dbReference type="Google" id="ProtNLM"/>
    </source>
</evidence>
<name>A0A3B0VS22_9ZZZZ</name>
<evidence type="ECO:0000313" key="1">
    <source>
        <dbReference type="EMBL" id="VAW42933.1"/>
    </source>
</evidence>
<gene>
    <name evidence="1" type="ORF">MNBD_CHLOROFLEXI01-3211</name>
</gene>
<dbReference type="EMBL" id="UOEU01000985">
    <property type="protein sequence ID" value="VAW42933.1"/>
    <property type="molecule type" value="Genomic_DNA"/>
</dbReference>
<accession>A0A3B0VS22</accession>
<reference evidence="1" key="1">
    <citation type="submission" date="2018-06" db="EMBL/GenBank/DDBJ databases">
        <authorList>
            <person name="Zhirakovskaya E."/>
        </authorList>
    </citation>
    <scope>NUCLEOTIDE SEQUENCE</scope>
</reference>
<feature type="non-terminal residue" evidence="1">
    <location>
        <position position="1"/>
    </location>
</feature>
<sequence>TATWQISYSGPAGDQSSPIIGLTEPTRAYTLTGLSNYTPYTITLNAILDSSPILTDTVTVMPTDTFVYLPVVKRP</sequence>
<protein>
    <recommendedName>
        <fullName evidence="2">Fibronectin type-III domain-containing protein</fullName>
    </recommendedName>
</protein>
<organism evidence="1">
    <name type="scientific">hydrothermal vent metagenome</name>
    <dbReference type="NCBI Taxonomy" id="652676"/>
    <lineage>
        <taxon>unclassified sequences</taxon>
        <taxon>metagenomes</taxon>
        <taxon>ecological metagenomes</taxon>
    </lineage>
</organism>
<dbReference type="AlphaFoldDB" id="A0A3B0VS22"/>
<proteinExistence type="predicted"/>